<evidence type="ECO:0000256" key="4">
    <source>
        <dbReference type="RuleBase" id="RU361279"/>
    </source>
</evidence>
<dbReference type="EC" id="6.3.3.2" evidence="4"/>
<keyword evidence="2 4" id="KW-0547">Nucleotide-binding</keyword>
<protein>
    <recommendedName>
        <fullName evidence="4">5-formyltetrahydrofolate cyclo-ligase</fullName>
        <ecNumber evidence="4">6.3.3.2</ecNumber>
    </recommendedName>
</protein>
<dbReference type="InterPro" id="IPR002698">
    <property type="entry name" value="FTHF_cligase"/>
</dbReference>
<dbReference type="InterPro" id="IPR024185">
    <property type="entry name" value="FTHF_cligase-like_sf"/>
</dbReference>
<evidence type="ECO:0000256" key="2">
    <source>
        <dbReference type="ARBA" id="ARBA00022741"/>
    </source>
</evidence>
<dbReference type="SUPFAM" id="SSF100950">
    <property type="entry name" value="NagB/RpiA/CoA transferase-like"/>
    <property type="match status" value="1"/>
</dbReference>
<keyword evidence="3 4" id="KW-0067">ATP-binding</keyword>
<comment type="similarity">
    <text evidence="1 4">Belongs to the 5-formyltetrahydrofolate cyclo-ligase family.</text>
</comment>
<organism evidence="5 6">
    <name type="scientific">Pseudoflavonifractor intestinihominis</name>
    <dbReference type="NCBI Taxonomy" id="3133171"/>
    <lineage>
        <taxon>Bacteria</taxon>
        <taxon>Bacillati</taxon>
        <taxon>Bacillota</taxon>
        <taxon>Clostridia</taxon>
        <taxon>Eubacteriales</taxon>
        <taxon>Oscillospiraceae</taxon>
        <taxon>Pseudoflavonifractor</taxon>
    </lineage>
</organism>
<dbReference type="NCBIfam" id="TIGR02727">
    <property type="entry name" value="MTHFS_bact"/>
    <property type="match status" value="1"/>
</dbReference>
<evidence type="ECO:0000313" key="5">
    <source>
        <dbReference type="EMBL" id="MEQ2444758.1"/>
    </source>
</evidence>
<dbReference type="EMBL" id="JBBMFK010000032">
    <property type="protein sequence ID" value="MEQ2444758.1"/>
    <property type="molecule type" value="Genomic_DNA"/>
</dbReference>
<sequence>MPSTSITEQKTALRRAVRARLSAMSPEEREESDGILFRRFLALPPLETADRVLLFYGMGTEPDTARLIPALMDRGKEVLLPRCLPGRAMEARRVTGESVLIRHRYGMLEPGEDCPLVEREKIGLILVPGLCFDGRGYRLGQGGGYYDRYLAGYTGVTVGLCRRAVLQEAVPREPHDHPVDLVVTDGEPVPV</sequence>
<dbReference type="PANTHER" id="PTHR23407">
    <property type="entry name" value="ATPASE INHIBITOR/5-FORMYLTETRAHYDROFOLATE CYCLO-LIGASE"/>
    <property type="match status" value="1"/>
</dbReference>
<comment type="cofactor">
    <cofactor evidence="4">
        <name>Mg(2+)</name>
        <dbReference type="ChEBI" id="CHEBI:18420"/>
    </cofactor>
</comment>
<dbReference type="RefSeq" id="WP_349232481.1">
    <property type="nucleotide sequence ID" value="NZ_JBBMFK010000032.1"/>
</dbReference>
<evidence type="ECO:0000256" key="1">
    <source>
        <dbReference type="ARBA" id="ARBA00010638"/>
    </source>
</evidence>
<keyword evidence="4" id="KW-0460">Magnesium</keyword>
<keyword evidence="4" id="KW-0479">Metal-binding</keyword>
<name>A0ABV1EBQ9_9FIRM</name>
<dbReference type="GO" id="GO:0030272">
    <property type="term" value="F:5-formyltetrahydrofolate cyclo-ligase activity"/>
    <property type="evidence" value="ECO:0007669"/>
    <property type="project" value="UniProtKB-EC"/>
</dbReference>
<dbReference type="Pfam" id="PF01812">
    <property type="entry name" value="5-FTHF_cyc-lig"/>
    <property type="match status" value="1"/>
</dbReference>
<comment type="catalytic activity">
    <reaction evidence="4">
        <text>(6S)-5-formyl-5,6,7,8-tetrahydrofolate + ATP = (6R)-5,10-methenyltetrahydrofolate + ADP + phosphate</text>
        <dbReference type="Rhea" id="RHEA:10488"/>
        <dbReference type="ChEBI" id="CHEBI:30616"/>
        <dbReference type="ChEBI" id="CHEBI:43474"/>
        <dbReference type="ChEBI" id="CHEBI:57455"/>
        <dbReference type="ChEBI" id="CHEBI:57457"/>
        <dbReference type="ChEBI" id="CHEBI:456216"/>
        <dbReference type="EC" id="6.3.3.2"/>
    </reaction>
</comment>
<gene>
    <name evidence="5" type="ORF">WMO64_14965</name>
</gene>
<dbReference type="Proteomes" id="UP001464378">
    <property type="component" value="Unassembled WGS sequence"/>
</dbReference>
<keyword evidence="5" id="KW-0436">Ligase</keyword>
<dbReference type="InterPro" id="IPR037171">
    <property type="entry name" value="NagB/RpiA_transferase-like"/>
</dbReference>
<evidence type="ECO:0000313" key="6">
    <source>
        <dbReference type="Proteomes" id="UP001464378"/>
    </source>
</evidence>
<accession>A0ABV1EBQ9</accession>
<comment type="caution">
    <text evidence="5">The sequence shown here is derived from an EMBL/GenBank/DDBJ whole genome shotgun (WGS) entry which is preliminary data.</text>
</comment>
<dbReference type="Gene3D" id="3.40.50.10420">
    <property type="entry name" value="NagB/RpiA/CoA transferase-like"/>
    <property type="match status" value="1"/>
</dbReference>
<proteinExistence type="inferred from homology"/>
<dbReference type="PIRSF" id="PIRSF006806">
    <property type="entry name" value="FTHF_cligase"/>
    <property type="match status" value="1"/>
</dbReference>
<evidence type="ECO:0000256" key="3">
    <source>
        <dbReference type="ARBA" id="ARBA00022840"/>
    </source>
</evidence>
<keyword evidence="6" id="KW-1185">Reference proteome</keyword>
<reference evidence="5 6" key="1">
    <citation type="submission" date="2024-03" db="EMBL/GenBank/DDBJ databases">
        <title>Human intestinal bacterial collection.</title>
        <authorList>
            <person name="Pauvert C."/>
            <person name="Hitch T.C.A."/>
            <person name="Clavel T."/>
        </authorList>
    </citation>
    <scope>NUCLEOTIDE SEQUENCE [LARGE SCALE GENOMIC DNA]</scope>
    <source>
        <strain evidence="5 6">CLA-AP-H29</strain>
    </source>
</reference>
<dbReference type="PANTHER" id="PTHR23407:SF1">
    <property type="entry name" value="5-FORMYLTETRAHYDROFOLATE CYCLO-LIGASE"/>
    <property type="match status" value="1"/>
</dbReference>